<evidence type="ECO:0000256" key="8">
    <source>
        <dbReference type="ARBA" id="ARBA00047818"/>
    </source>
</evidence>
<dbReference type="GO" id="GO:0004502">
    <property type="term" value="F:kynurenine 3-monooxygenase activity"/>
    <property type="evidence" value="ECO:0007669"/>
    <property type="project" value="UniProtKB-UniRule"/>
</dbReference>
<dbReference type="GO" id="GO:0019805">
    <property type="term" value="P:quinolinate biosynthetic process"/>
    <property type="evidence" value="ECO:0007669"/>
    <property type="project" value="UniProtKB-UniRule"/>
</dbReference>
<evidence type="ECO:0000256" key="10">
    <source>
        <dbReference type="SAM" id="Phobius"/>
    </source>
</evidence>
<dbReference type="InterPro" id="IPR036188">
    <property type="entry name" value="FAD/NAD-bd_sf"/>
</dbReference>
<dbReference type="GO" id="GO:0006569">
    <property type="term" value="P:L-tryptophan catabolic process"/>
    <property type="evidence" value="ECO:0007669"/>
    <property type="project" value="UniProtKB-UniRule"/>
</dbReference>
<evidence type="ECO:0000256" key="4">
    <source>
        <dbReference type="ARBA" id="ARBA00022827"/>
    </source>
</evidence>
<organism evidence="12 13">
    <name type="scientific">Rhodosorus marinus</name>
    <dbReference type="NCBI Taxonomy" id="101924"/>
    <lineage>
        <taxon>Eukaryota</taxon>
        <taxon>Rhodophyta</taxon>
        <taxon>Stylonematophyceae</taxon>
        <taxon>Stylonematales</taxon>
        <taxon>Stylonemataceae</taxon>
        <taxon>Rhodosorus</taxon>
    </lineage>
</organism>
<keyword evidence="7 9" id="KW-0503">Monooxygenase</keyword>
<keyword evidence="3 9" id="KW-0662">Pyridine nucleotide biosynthesis</keyword>
<dbReference type="PANTHER" id="PTHR46028">
    <property type="entry name" value="KYNURENINE 3-MONOOXYGENASE"/>
    <property type="match status" value="1"/>
</dbReference>
<evidence type="ECO:0000256" key="9">
    <source>
        <dbReference type="HAMAP-Rule" id="MF_03018"/>
    </source>
</evidence>
<dbReference type="InterPro" id="IPR002938">
    <property type="entry name" value="FAD-bd"/>
</dbReference>
<dbReference type="HAMAP" id="MF_01971">
    <property type="entry name" value="Kynurenine_monooxygenase"/>
    <property type="match status" value="1"/>
</dbReference>
<feature type="transmembrane region" description="Helical" evidence="10">
    <location>
        <begin position="418"/>
        <end position="439"/>
    </location>
</feature>
<keyword evidence="4 9" id="KW-0274">FAD</keyword>
<dbReference type="GO" id="GO:0043420">
    <property type="term" value="P:anthranilate metabolic process"/>
    <property type="evidence" value="ECO:0007669"/>
    <property type="project" value="UniProtKB-UniRule"/>
</dbReference>
<keyword evidence="2 9" id="KW-0285">Flavoprotein</keyword>
<evidence type="ECO:0000256" key="6">
    <source>
        <dbReference type="ARBA" id="ARBA00023002"/>
    </source>
</evidence>
<evidence type="ECO:0000256" key="3">
    <source>
        <dbReference type="ARBA" id="ARBA00022642"/>
    </source>
</evidence>
<evidence type="ECO:0000313" key="13">
    <source>
        <dbReference type="Proteomes" id="UP001157974"/>
    </source>
</evidence>
<comment type="similarity">
    <text evidence="9">Belongs to the aromatic-ring hydroxylase family. KMO subfamily.</text>
</comment>
<keyword evidence="6 9" id="KW-0560">Oxidoreductase</keyword>
<evidence type="ECO:0000256" key="2">
    <source>
        <dbReference type="ARBA" id="ARBA00022630"/>
    </source>
</evidence>
<keyword evidence="10" id="KW-0472">Membrane</keyword>
<evidence type="ECO:0000256" key="1">
    <source>
        <dbReference type="ARBA" id="ARBA00001974"/>
    </source>
</evidence>
<keyword evidence="5 9" id="KW-0521">NADP</keyword>
<comment type="pathway">
    <text evidence="9">Cofactor biosynthesis; NAD(+) biosynthesis; quinolinate from L-kynurenine: step 1/3.</text>
</comment>
<comment type="cofactor">
    <cofactor evidence="1 9">
        <name>FAD</name>
        <dbReference type="ChEBI" id="CHEBI:57692"/>
    </cofactor>
</comment>
<keyword evidence="10" id="KW-1133">Transmembrane helix</keyword>
<comment type="catalytic activity">
    <reaction evidence="8 9">
        <text>L-kynurenine + NADPH + O2 + H(+) = 3-hydroxy-L-kynurenine + NADP(+) + H2O</text>
        <dbReference type="Rhea" id="RHEA:20545"/>
        <dbReference type="ChEBI" id="CHEBI:15377"/>
        <dbReference type="ChEBI" id="CHEBI:15378"/>
        <dbReference type="ChEBI" id="CHEBI:15379"/>
        <dbReference type="ChEBI" id="CHEBI:57783"/>
        <dbReference type="ChEBI" id="CHEBI:57959"/>
        <dbReference type="ChEBI" id="CHEBI:58125"/>
        <dbReference type="ChEBI" id="CHEBI:58349"/>
        <dbReference type="EC" id="1.14.13.9"/>
    </reaction>
</comment>
<name>A0AAV8UWR3_9RHOD</name>
<accession>A0AAV8UWR3</accession>
<sequence length="448" mass="49284">MGKKVLIVGGGPAGCAAGATFGMRGDDVTIVDMREDLRIRNGGPGPEQRSINLALSTRGLTALDAIGCGDGARELGVPMHGREVHALDGSTQFQQYGQFGQYLLSVPRSALNELVIDAAEKNGCQVLFGHKCRDLSLDEPSVTVEVGQGTERKLQADLVIGADGAFSRVRAMMMRKEWFNYSQDYIPAAYKELSISAENGKDMRLEALHIWPRHQFMLIALPNLDRSFTCTLFLDRDQFDKITTPAQVREFFQKWFPDALELMPDVDVQFFNNPTPGLVTVKTYPYHYSDKALLIGDAAHAIVPFYGQGCNLALEDVRILSDLLEEHGGILSSVLREFTEKRKQNADTIAKLALDNYSDMASRTASAYFQMRKKIGLALNRIAPKTFVPLYTMISFSNVPYSEAEQSAQRTERAITSLFSTAAVLSVLAAGTAATVAAVKTYQKSTRS</sequence>
<dbReference type="GO" id="GO:0070189">
    <property type="term" value="P:kynurenine metabolic process"/>
    <property type="evidence" value="ECO:0007669"/>
    <property type="project" value="TreeGrafter"/>
</dbReference>
<dbReference type="AlphaFoldDB" id="A0AAV8UWR3"/>
<dbReference type="SUPFAM" id="SSF51905">
    <property type="entry name" value="FAD/NAD(P)-binding domain"/>
    <property type="match status" value="1"/>
</dbReference>
<comment type="subcellular location">
    <subcellularLocation>
        <location evidence="9">Mitochondrion</location>
    </subcellularLocation>
</comment>
<dbReference type="GO" id="GO:0071949">
    <property type="term" value="F:FAD binding"/>
    <property type="evidence" value="ECO:0007669"/>
    <property type="project" value="InterPro"/>
</dbReference>
<proteinExistence type="inferred from homology"/>
<dbReference type="InterPro" id="IPR027545">
    <property type="entry name" value="Kynurenine_monooxygenase"/>
</dbReference>
<comment type="function">
    <text evidence="9">Catalyzes the hydroxylation of L-kynurenine (L-Kyn) to form 3-hydroxy-L-kynurenine (L-3OHKyn). Required for synthesis of quinolinic acid.</text>
</comment>
<evidence type="ECO:0000313" key="12">
    <source>
        <dbReference type="EMBL" id="KAJ8907026.1"/>
    </source>
</evidence>
<gene>
    <name evidence="9" type="primary">KMO</name>
    <name evidence="12" type="ORF">NDN08_003509</name>
</gene>
<keyword evidence="10" id="KW-0812">Transmembrane</keyword>
<dbReference type="EMBL" id="JAMWBK010000003">
    <property type="protein sequence ID" value="KAJ8907026.1"/>
    <property type="molecule type" value="Genomic_DNA"/>
</dbReference>
<feature type="domain" description="FAD-binding" evidence="11">
    <location>
        <begin position="4"/>
        <end position="347"/>
    </location>
</feature>
<protein>
    <recommendedName>
        <fullName evidence="9">Kynurenine 3-monooxygenase</fullName>
        <ecNumber evidence="9">1.14.13.9</ecNumber>
    </recommendedName>
    <alternativeName>
        <fullName evidence="9">Kynurenine 3-hydroxylase</fullName>
    </alternativeName>
</protein>
<dbReference type="Pfam" id="PF01494">
    <property type="entry name" value="FAD_binding_3"/>
    <property type="match status" value="1"/>
</dbReference>
<reference evidence="12 13" key="1">
    <citation type="journal article" date="2023" name="Nat. Commun.">
        <title>Origin of minicircular mitochondrial genomes in red algae.</title>
        <authorList>
            <person name="Lee Y."/>
            <person name="Cho C.H."/>
            <person name="Lee Y.M."/>
            <person name="Park S.I."/>
            <person name="Yang J.H."/>
            <person name="West J.A."/>
            <person name="Bhattacharya D."/>
            <person name="Yoon H.S."/>
        </authorList>
    </citation>
    <scope>NUCLEOTIDE SEQUENCE [LARGE SCALE GENOMIC DNA]</scope>
    <source>
        <strain evidence="12 13">CCMP1338</strain>
        <tissue evidence="12">Whole cell</tissue>
    </source>
</reference>
<evidence type="ECO:0000259" key="11">
    <source>
        <dbReference type="Pfam" id="PF01494"/>
    </source>
</evidence>
<dbReference type="Proteomes" id="UP001157974">
    <property type="component" value="Unassembled WGS sequence"/>
</dbReference>
<dbReference type="EC" id="1.14.13.9" evidence="9"/>
<keyword evidence="13" id="KW-1185">Reference proteome</keyword>
<dbReference type="GO" id="GO:0034354">
    <property type="term" value="P:'de novo' NAD+ biosynthetic process from L-tryptophan"/>
    <property type="evidence" value="ECO:0007669"/>
    <property type="project" value="UniProtKB-UniRule"/>
</dbReference>
<dbReference type="Gene3D" id="3.50.50.60">
    <property type="entry name" value="FAD/NAD(P)-binding domain"/>
    <property type="match status" value="1"/>
</dbReference>
<dbReference type="PRINTS" id="PR00420">
    <property type="entry name" value="RNGMNOXGNASE"/>
</dbReference>
<evidence type="ECO:0000256" key="7">
    <source>
        <dbReference type="ARBA" id="ARBA00023033"/>
    </source>
</evidence>
<evidence type="ECO:0000256" key="5">
    <source>
        <dbReference type="ARBA" id="ARBA00022857"/>
    </source>
</evidence>
<keyword evidence="9" id="KW-0496">Mitochondrion</keyword>
<comment type="caution">
    <text evidence="12">The sequence shown here is derived from an EMBL/GenBank/DDBJ whole genome shotgun (WGS) entry which is preliminary data.</text>
</comment>
<dbReference type="PANTHER" id="PTHR46028:SF2">
    <property type="entry name" value="KYNURENINE 3-MONOOXYGENASE"/>
    <property type="match status" value="1"/>
</dbReference>
<dbReference type="GO" id="GO:0005741">
    <property type="term" value="C:mitochondrial outer membrane"/>
    <property type="evidence" value="ECO:0007669"/>
    <property type="project" value="TreeGrafter"/>
</dbReference>